<evidence type="ECO:0000256" key="2">
    <source>
        <dbReference type="ARBA" id="ARBA00023015"/>
    </source>
</evidence>
<dbReference type="InterPro" id="IPR036388">
    <property type="entry name" value="WH-like_DNA-bd_sf"/>
</dbReference>
<dbReference type="SMART" id="SM00421">
    <property type="entry name" value="HTH_LUXR"/>
    <property type="match status" value="1"/>
</dbReference>
<feature type="domain" description="Response regulatory" evidence="7">
    <location>
        <begin position="5"/>
        <end position="121"/>
    </location>
</feature>
<dbReference type="Gene3D" id="3.40.50.2300">
    <property type="match status" value="1"/>
</dbReference>
<evidence type="ECO:0000259" key="6">
    <source>
        <dbReference type="PROSITE" id="PS50043"/>
    </source>
</evidence>
<proteinExistence type="predicted"/>
<feature type="modified residue" description="4-aspartylphosphate" evidence="5">
    <location>
        <position position="56"/>
    </location>
</feature>
<dbReference type="OrthoDB" id="9808843at2"/>
<dbReference type="GO" id="GO:0003677">
    <property type="term" value="F:DNA binding"/>
    <property type="evidence" value="ECO:0007669"/>
    <property type="project" value="UniProtKB-KW"/>
</dbReference>
<evidence type="ECO:0000256" key="5">
    <source>
        <dbReference type="PROSITE-ProRule" id="PRU00169"/>
    </source>
</evidence>
<protein>
    <submittedName>
        <fullName evidence="8">Response regulator transcription factor</fullName>
    </submittedName>
</protein>
<evidence type="ECO:0000256" key="4">
    <source>
        <dbReference type="ARBA" id="ARBA00023163"/>
    </source>
</evidence>
<keyword evidence="3" id="KW-0238">DNA-binding</keyword>
<dbReference type="SUPFAM" id="SSF52172">
    <property type="entry name" value="CheY-like"/>
    <property type="match status" value="1"/>
</dbReference>
<dbReference type="Pfam" id="PF00072">
    <property type="entry name" value="Response_reg"/>
    <property type="match status" value="1"/>
</dbReference>
<dbReference type="PROSITE" id="PS50043">
    <property type="entry name" value="HTH_LUXR_2"/>
    <property type="match status" value="1"/>
</dbReference>
<dbReference type="PANTHER" id="PTHR43214:SF41">
    <property type="entry name" value="NITRATE_NITRITE RESPONSE REGULATOR PROTEIN NARP"/>
    <property type="match status" value="1"/>
</dbReference>
<reference evidence="8 9" key="1">
    <citation type="journal article" date="2018" name="J. Microbiol.">
        <title>Baekduia soli gen. nov., sp. nov., a novel bacterium isolated from the soil of Baekdu Mountain and proposal of a novel family name, Baekduiaceae fam. nov.</title>
        <authorList>
            <person name="An D.S."/>
            <person name="Siddiqi M.Z."/>
            <person name="Kim K.H."/>
            <person name="Yu H.S."/>
            <person name="Im W.T."/>
        </authorList>
    </citation>
    <scope>NUCLEOTIDE SEQUENCE [LARGE SCALE GENOMIC DNA]</scope>
    <source>
        <strain evidence="8 9">BR7-21</strain>
    </source>
</reference>
<dbReference type="PROSITE" id="PS50110">
    <property type="entry name" value="RESPONSE_REGULATORY"/>
    <property type="match status" value="1"/>
</dbReference>
<dbReference type="CDD" id="cd06170">
    <property type="entry name" value="LuxR_C_like"/>
    <property type="match status" value="1"/>
</dbReference>
<dbReference type="CDD" id="cd17535">
    <property type="entry name" value="REC_NarL-like"/>
    <property type="match status" value="1"/>
</dbReference>
<dbReference type="GO" id="GO:0006355">
    <property type="term" value="P:regulation of DNA-templated transcription"/>
    <property type="evidence" value="ECO:0007669"/>
    <property type="project" value="InterPro"/>
</dbReference>
<evidence type="ECO:0000313" key="9">
    <source>
        <dbReference type="Proteomes" id="UP000321805"/>
    </source>
</evidence>
<dbReference type="KEGG" id="bsol:FSW04_20455"/>
<dbReference type="SMART" id="SM00448">
    <property type="entry name" value="REC"/>
    <property type="match status" value="1"/>
</dbReference>
<dbReference type="InterPro" id="IPR058245">
    <property type="entry name" value="NreC/VraR/RcsB-like_REC"/>
</dbReference>
<dbReference type="Proteomes" id="UP000321805">
    <property type="component" value="Chromosome"/>
</dbReference>
<dbReference type="InterPro" id="IPR011006">
    <property type="entry name" value="CheY-like_superfamily"/>
</dbReference>
<gene>
    <name evidence="8" type="ORF">FSW04_20455</name>
</gene>
<dbReference type="InterPro" id="IPR016032">
    <property type="entry name" value="Sig_transdc_resp-reg_C-effctor"/>
</dbReference>
<dbReference type="Pfam" id="PF00196">
    <property type="entry name" value="GerE"/>
    <property type="match status" value="1"/>
</dbReference>
<keyword evidence="4" id="KW-0804">Transcription</keyword>
<dbReference type="SUPFAM" id="SSF46894">
    <property type="entry name" value="C-terminal effector domain of the bipartite response regulators"/>
    <property type="match status" value="1"/>
</dbReference>
<dbReference type="InterPro" id="IPR001789">
    <property type="entry name" value="Sig_transdc_resp-reg_receiver"/>
</dbReference>
<dbReference type="AlphaFoldDB" id="A0A5B8U978"/>
<keyword evidence="1 5" id="KW-0597">Phosphoprotein</keyword>
<dbReference type="Gene3D" id="1.10.10.10">
    <property type="entry name" value="Winged helix-like DNA-binding domain superfamily/Winged helix DNA-binding domain"/>
    <property type="match status" value="1"/>
</dbReference>
<sequence>MGPMEVLLVDDHEIVRAGLRATLEAWGGFTVVGEASSGGLALRRVRELAPDVAIVDFRMGDMRGDDLCRKLLAALPGLRVLVLSGYLSEEAVRAAHRAGAWRYVTKSAGLDELRRALEDLRSGAASHTVEQAASVVARQHALSPVASPVTTQQSQVLELAAAGLTDREIGQELFLAESTVRFHIQKLKTTLKVRNKTELVAKAIRNGLVSPTEEL</sequence>
<organism evidence="8 9">
    <name type="scientific">Baekduia soli</name>
    <dbReference type="NCBI Taxonomy" id="496014"/>
    <lineage>
        <taxon>Bacteria</taxon>
        <taxon>Bacillati</taxon>
        <taxon>Actinomycetota</taxon>
        <taxon>Thermoleophilia</taxon>
        <taxon>Solirubrobacterales</taxon>
        <taxon>Baekduiaceae</taxon>
        <taxon>Baekduia</taxon>
    </lineage>
</organism>
<feature type="domain" description="HTH luxR-type" evidence="6">
    <location>
        <begin position="135"/>
        <end position="207"/>
    </location>
</feature>
<dbReference type="RefSeq" id="WP_146922078.1">
    <property type="nucleotide sequence ID" value="NZ_CP042430.1"/>
</dbReference>
<name>A0A5B8U978_9ACTN</name>
<evidence type="ECO:0000256" key="1">
    <source>
        <dbReference type="ARBA" id="ARBA00022553"/>
    </source>
</evidence>
<dbReference type="GO" id="GO:0000160">
    <property type="term" value="P:phosphorelay signal transduction system"/>
    <property type="evidence" value="ECO:0007669"/>
    <property type="project" value="InterPro"/>
</dbReference>
<accession>A0A5B8U978</accession>
<dbReference type="PANTHER" id="PTHR43214">
    <property type="entry name" value="TWO-COMPONENT RESPONSE REGULATOR"/>
    <property type="match status" value="1"/>
</dbReference>
<dbReference type="EMBL" id="CP042430">
    <property type="protein sequence ID" value="QEC49713.1"/>
    <property type="molecule type" value="Genomic_DNA"/>
</dbReference>
<keyword evidence="9" id="KW-1185">Reference proteome</keyword>
<dbReference type="InterPro" id="IPR000792">
    <property type="entry name" value="Tscrpt_reg_LuxR_C"/>
</dbReference>
<dbReference type="PRINTS" id="PR00038">
    <property type="entry name" value="HTHLUXR"/>
</dbReference>
<dbReference type="InterPro" id="IPR039420">
    <property type="entry name" value="WalR-like"/>
</dbReference>
<evidence type="ECO:0000256" key="3">
    <source>
        <dbReference type="ARBA" id="ARBA00023125"/>
    </source>
</evidence>
<evidence type="ECO:0000259" key="7">
    <source>
        <dbReference type="PROSITE" id="PS50110"/>
    </source>
</evidence>
<evidence type="ECO:0000313" key="8">
    <source>
        <dbReference type="EMBL" id="QEC49713.1"/>
    </source>
</evidence>
<keyword evidence="2" id="KW-0805">Transcription regulation</keyword>